<gene>
    <name evidence="1" type="primary">cviQIIM</name>
    <name evidence="2" type="synonym">B359R</name>
    <name evidence="2" type="ORF">NY2A_B359R</name>
</gene>
<dbReference type="GO" id="GO:0003676">
    <property type="term" value="F:nucleic acid binding"/>
    <property type="evidence" value="ECO:0007669"/>
    <property type="project" value="InterPro"/>
</dbReference>
<reference evidence="2" key="4">
    <citation type="submission" date="2010-04" db="EMBL/GenBank/DDBJ databases">
        <authorList>
            <person name="Van Etten J.L."/>
            <person name="Fitzgerald L."/>
            <person name="Gurnon J.R."/>
            <person name="Graves M.V."/>
            <person name="Li X."/>
            <person name="Feldblyum T."/>
            <person name="Nierman W."/>
        </authorList>
    </citation>
    <scope>NUCLEOTIDE SEQUENCE</scope>
    <source>
        <strain evidence="2">NY-2A</strain>
    </source>
</reference>
<keyword evidence="1" id="KW-0808">Transferase</keyword>
<dbReference type="GO" id="GO:0008168">
    <property type="term" value="F:methyltransferase activity"/>
    <property type="evidence" value="ECO:0007669"/>
    <property type="project" value="UniProtKB-KW"/>
</dbReference>
<reference evidence="1" key="1">
    <citation type="journal article" date="2006" name="Protein Expr. Purif.">
        <title>Cloning of Nt.CviQII nicking endonuclease and its cognate methyltransferase: M.CviQII methylates AG sequences.</title>
        <authorList>
            <person name="Chan S.H."/>
            <person name="Zhu Z."/>
            <person name="Dunigan D.D."/>
            <person name="Van Etten J.L."/>
            <person name="Xu S.Y."/>
        </authorList>
    </citation>
    <scope>NUCLEOTIDE SEQUENCE</scope>
</reference>
<evidence type="ECO:0000313" key="2">
    <source>
        <dbReference type="EMBL" id="ABT14758.1"/>
    </source>
</evidence>
<evidence type="ECO:0000313" key="1">
    <source>
        <dbReference type="EMBL" id="ABC86588.1"/>
    </source>
</evidence>
<dbReference type="EMBL" id="DQ355510">
    <property type="protein sequence ID" value="ABC86588.1"/>
    <property type="molecule type" value="Genomic_DNA"/>
</dbReference>
<dbReference type="SUPFAM" id="SSF53335">
    <property type="entry name" value="S-adenosyl-L-methionine-dependent methyltransferases"/>
    <property type="match status" value="1"/>
</dbReference>
<dbReference type="Proteomes" id="UP000202419">
    <property type="component" value="Segment"/>
</dbReference>
<keyword evidence="1" id="KW-0489">Methyltransferase</keyword>
<dbReference type="InterPro" id="IPR002052">
    <property type="entry name" value="DNA_methylase_N6_adenine_CS"/>
</dbReference>
<reference evidence="1" key="2">
    <citation type="submission" date="2006-01" db="EMBL/GenBank/DDBJ databases">
        <authorList>
            <person name="Chan S.-H."/>
            <person name="Zhu Z."/>
            <person name="Dunigan D.D."/>
            <person name="Van Etten J.L."/>
            <person name="Xu S.-Y."/>
        </authorList>
    </citation>
    <scope>NUCLEOTIDE SEQUENCE</scope>
</reference>
<dbReference type="KEGG" id="vg:5659315"/>
<dbReference type="PROSITE" id="PS00092">
    <property type="entry name" value="N6_MTASE"/>
    <property type="match status" value="1"/>
</dbReference>
<evidence type="ECO:0000313" key="3">
    <source>
        <dbReference type="Proteomes" id="UP000202419"/>
    </source>
</evidence>
<dbReference type="OrthoDB" id="19862at10239"/>
<dbReference type="GeneID" id="5659315"/>
<dbReference type="EMBL" id="DQ491002">
    <property type="protein sequence ID" value="ABT14758.1"/>
    <property type="molecule type" value="Genomic_DNA"/>
</dbReference>
<name>Q0ZLZ6_PBCVN</name>
<accession>Q0ZLZ6</accession>
<dbReference type="GO" id="GO:0032259">
    <property type="term" value="P:methylation"/>
    <property type="evidence" value="ECO:0007669"/>
    <property type="project" value="UniProtKB-KW"/>
</dbReference>
<protein>
    <submittedName>
        <fullName evidence="1">M6A-gamma-methyltransferase M.CviQII</fullName>
    </submittedName>
</protein>
<keyword evidence="3" id="KW-1185">Reference proteome</keyword>
<dbReference type="RefSeq" id="YP_001497555.1">
    <property type="nucleotide sequence ID" value="NC_009898.1"/>
</dbReference>
<sequence length="269" mass="31032">MEPQYAKNKIFDQFYTKREVAETCVNMLEKMVKLDESVVIEPSAGNGAFLEYLPKHTIAIDLDPKKSGIKQQDFFEYSIEANDKKIVIVGNPPFGICNRLSINFFNHAAKSCNASVIAFIIPKTWRKRSIVIKLDHNFHKIGDMDIPQKAFDDGKVHVACCFQVWERRDILRIDEPRRYPVDGWVFSTADDADFALKKSCTRAGKIYELHELTKPPSSYFFIKITSSDKNKIRKVFERCVPDFMKSSLNVCNRESLAQGEVEKIYNHYV</sequence>
<dbReference type="Gene3D" id="3.40.50.150">
    <property type="entry name" value="Vaccinia Virus protein VP39"/>
    <property type="match status" value="1"/>
</dbReference>
<dbReference type="InterPro" id="IPR029063">
    <property type="entry name" value="SAM-dependent_MTases_sf"/>
</dbReference>
<dbReference type="REBASE" id="3171">
    <property type="entry name" value="M.CviQII"/>
</dbReference>
<organism evidence="1">
    <name type="scientific">Paramecium bursaria Chlorella virus NY2A</name>
    <name type="common">PBCV-NY2A</name>
    <dbReference type="NCBI Taxonomy" id="46021"/>
    <lineage>
        <taxon>Viruses</taxon>
        <taxon>Varidnaviria</taxon>
        <taxon>Bamfordvirae</taxon>
        <taxon>Nucleocytoviricota</taxon>
        <taxon>Megaviricetes</taxon>
        <taxon>Algavirales</taxon>
        <taxon>Phycodnaviridae</taxon>
        <taxon>Chlorovirus</taxon>
        <taxon>Chlorovirus americanus</taxon>
    </lineage>
</organism>
<reference evidence="2 3" key="3">
    <citation type="journal article" date="2007" name="Virology">
        <title>Sequence and annotation of the 369-kb NY-2A and the 345-kb AR158 viruses that infect Chlorella NC64A.</title>
        <authorList>
            <person name="Fitzgerald L.A."/>
            <person name="Graves M.V."/>
            <person name="Li X."/>
            <person name="Feldblyum T."/>
            <person name="Nierman W.C."/>
            <person name="Van Etten J.L."/>
        </authorList>
    </citation>
    <scope>NUCLEOTIDE SEQUENCE [LARGE SCALE GENOMIC DNA]</scope>
    <source>
        <strain evidence="2 3">NY-2A</strain>
    </source>
</reference>
<organismHost>
    <name type="scientific">Chlorella</name>
    <dbReference type="NCBI Taxonomy" id="3071"/>
</organismHost>
<dbReference type="PRINTS" id="PR00507">
    <property type="entry name" value="N12N6MTFRASE"/>
</dbReference>
<proteinExistence type="predicted"/>